<accession>A0A0R2LGC3</accession>
<protein>
    <recommendedName>
        <fullName evidence="4">Erf family protein</fullName>
    </recommendedName>
</protein>
<dbReference type="Proteomes" id="UP000051006">
    <property type="component" value="Unassembled WGS sequence"/>
</dbReference>
<comment type="caution">
    <text evidence="2">The sequence shown here is derived from an EMBL/GenBank/DDBJ whole genome shotgun (WGS) entry which is preliminary data.</text>
</comment>
<dbReference type="AlphaFoldDB" id="A0A0R2LGC3"/>
<dbReference type="EMBL" id="JQCF01000001">
    <property type="protein sequence ID" value="KRO00917.1"/>
    <property type="molecule type" value="Genomic_DNA"/>
</dbReference>
<dbReference type="Pfam" id="PF04404">
    <property type="entry name" value="ERF"/>
    <property type="match status" value="1"/>
</dbReference>
<evidence type="ECO:0000256" key="1">
    <source>
        <dbReference type="SAM" id="MobiDB-lite"/>
    </source>
</evidence>
<evidence type="ECO:0000313" key="3">
    <source>
        <dbReference type="Proteomes" id="UP000051006"/>
    </source>
</evidence>
<dbReference type="STRING" id="993692.IV57_GL000242"/>
<dbReference type="RefSeq" id="WP_057879653.1">
    <property type="nucleotide sequence ID" value="NZ_JQCF01000001.1"/>
</dbReference>
<dbReference type="PATRIC" id="fig|993692.3.peg.246"/>
<dbReference type="OrthoDB" id="149299at2"/>
<feature type="region of interest" description="Disordered" evidence="1">
    <location>
        <begin position="129"/>
        <end position="154"/>
    </location>
</feature>
<proteinExistence type="predicted"/>
<evidence type="ECO:0008006" key="4">
    <source>
        <dbReference type="Google" id="ProtNLM"/>
    </source>
</evidence>
<keyword evidence="3" id="KW-1185">Reference proteome</keyword>
<name>A0A0R2LGC3_9LACO</name>
<evidence type="ECO:0000313" key="2">
    <source>
        <dbReference type="EMBL" id="KRO00917.1"/>
    </source>
</evidence>
<dbReference type="InterPro" id="IPR007499">
    <property type="entry name" value="ERF_bacteria_virus"/>
</dbReference>
<sequence>MMMSDKIDQWTKGMIQFRKSLSQPNKDATNKFMGNSYVTLEGMLDAADNSIREIAEDNGIVYSQDVTSNTDSNIVSVTTLISHVSGQYVMYGPFNVPAGSKKDAQAYGSSTTYAKRYALAAALGIASDSDDDGNNASDVKNGKQKGTKKAPQNINKFKTISSNELNKLEDAVTSISDETNVDRKQLMNSLLKYLNASFPDENVTSLKGISIQCGERAMEYLDAVKKKYIKRMFGKSEGKQRA</sequence>
<reference evidence="2 3" key="1">
    <citation type="journal article" date="2015" name="Genome Announc.">
        <title>Expanding the biotechnology potential of lactobacilli through comparative genomics of 213 strains and associated genera.</title>
        <authorList>
            <person name="Sun Z."/>
            <person name="Harris H.M."/>
            <person name="McCann A."/>
            <person name="Guo C."/>
            <person name="Argimon S."/>
            <person name="Zhang W."/>
            <person name="Yang X."/>
            <person name="Jeffery I.B."/>
            <person name="Cooney J.C."/>
            <person name="Kagawa T.F."/>
            <person name="Liu W."/>
            <person name="Song Y."/>
            <person name="Salvetti E."/>
            <person name="Wrobel A."/>
            <person name="Rasinkangas P."/>
            <person name="Parkhill J."/>
            <person name="Rea M.C."/>
            <person name="O'Sullivan O."/>
            <person name="Ritari J."/>
            <person name="Douillard F.P."/>
            <person name="Paul Ross R."/>
            <person name="Yang R."/>
            <person name="Briner A.E."/>
            <person name="Felis G.E."/>
            <person name="de Vos W.M."/>
            <person name="Barrangou R."/>
            <person name="Klaenhammer T.R."/>
            <person name="Caufield P.W."/>
            <person name="Cui Y."/>
            <person name="Zhang H."/>
            <person name="O'Toole P.W."/>
        </authorList>
    </citation>
    <scope>NUCLEOTIDE SEQUENCE [LARGE SCALE GENOMIC DNA]</scope>
    <source>
        <strain evidence="2 3">DSM 24716</strain>
    </source>
</reference>
<organism evidence="2 3">
    <name type="scientific">Companilactobacillus kimchiensis</name>
    <dbReference type="NCBI Taxonomy" id="993692"/>
    <lineage>
        <taxon>Bacteria</taxon>
        <taxon>Bacillati</taxon>
        <taxon>Bacillota</taxon>
        <taxon>Bacilli</taxon>
        <taxon>Lactobacillales</taxon>
        <taxon>Lactobacillaceae</taxon>
        <taxon>Companilactobacillus</taxon>
    </lineage>
</organism>
<gene>
    <name evidence="2" type="ORF">IV57_GL000242</name>
</gene>